<feature type="compositionally biased region" description="Pro residues" evidence="2">
    <location>
        <begin position="123"/>
        <end position="136"/>
    </location>
</feature>
<evidence type="ECO:0000313" key="5">
    <source>
        <dbReference type="Proteomes" id="UP000719412"/>
    </source>
</evidence>
<accession>A0A8J6HDU9</accession>
<dbReference type="Proteomes" id="UP000719412">
    <property type="component" value="Unassembled WGS sequence"/>
</dbReference>
<feature type="domain" description="Pre-C2HC" evidence="3">
    <location>
        <begin position="574"/>
        <end position="643"/>
    </location>
</feature>
<dbReference type="Pfam" id="PF07530">
    <property type="entry name" value="PRE_C2HC"/>
    <property type="match status" value="2"/>
</dbReference>
<evidence type="ECO:0000259" key="3">
    <source>
        <dbReference type="SMART" id="SM00596"/>
    </source>
</evidence>
<feature type="domain" description="Pre-C2HC" evidence="3">
    <location>
        <begin position="233"/>
        <end position="299"/>
    </location>
</feature>
<comment type="caution">
    <text evidence="4">The sequence shown here is derived from an EMBL/GenBank/DDBJ whole genome shotgun (WGS) entry which is preliminary data.</text>
</comment>
<dbReference type="Gene3D" id="3.60.10.10">
    <property type="entry name" value="Endonuclease/exonuclease/phosphatase"/>
    <property type="match status" value="1"/>
</dbReference>
<feature type="compositionally biased region" description="Polar residues" evidence="2">
    <location>
        <begin position="102"/>
        <end position="118"/>
    </location>
</feature>
<reference evidence="4" key="1">
    <citation type="journal article" date="2020" name="J Insects Food Feed">
        <title>The yellow mealworm (Tenebrio molitor) genome: a resource for the emerging insects as food and feed industry.</title>
        <authorList>
            <person name="Eriksson T."/>
            <person name="Andere A."/>
            <person name="Kelstrup H."/>
            <person name="Emery V."/>
            <person name="Picard C."/>
        </authorList>
    </citation>
    <scope>NUCLEOTIDE SEQUENCE</scope>
    <source>
        <strain evidence="4">Stoneville</strain>
        <tissue evidence="4">Whole head</tissue>
    </source>
</reference>
<dbReference type="InterPro" id="IPR005135">
    <property type="entry name" value="Endo/exonuclease/phosphatase"/>
</dbReference>
<feature type="compositionally biased region" description="Basic and acidic residues" evidence="2">
    <location>
        <begin position="433"/>
        <end position="446"/>
    </location>
</feature>
<proteinExistence type="predicted"/>
<gene>
    <name evidence="4" type="ORF">GEV33_010410</name>
</gene>
<feature type="compositionally biased region" description="Polar residues" evidence="2">
    <location>
        <begin position="410"/>
        <end position="430"/>
    </location>
</feature>
<dbReference type="PANTHER" id="PTHR33273:SF2">
    <property type="entry name" value="ENDONUCLEASE_EXONUCLEASE_PHOSPHATASE DOMAIN-CONTAINING PROTEIN"/>
    <property type="match status" value="1"/>
</dbReference>
<feature type="compositionally biased region" description="Basic residues" evidence="2">
    <location>
        <begin position="462"/>
        <end position="471"/>
    </location>
</feature>
<feature type="compositionally biased region" description="Polar residues" evidence="2">
    <location>
        <begin position="450"/>
        <end position="461"/>
    </location>
</feature>
<dbReference type="SMART" id="SM00596">
    <property type="entry name" value="PRE_C2HC"/>
    <property type="match status" value="2"/>
</dbReference>
<evidence type="ECO:0000256" key="2">
    <source>
        <dbReference type="SAM" id="MobiDB-lite"/>
    </source>
</evidence>
<evidence type="ECO:0000313" key="4">
    <source>
        <dbReference type="EMBL" id="KAH0812381.1"/>
    </source>
</evidence>
<keyword evidence="1" id="KW-0175">Coiled coil</keyword>
<dbReference type="Pfam" id="PF14529">
    <property type="entry name" value="Exo_endo_phos_2"/>
    <property type="match status" value="1"/>
</dbReference>
<feature type="coiled-coil region" evidence="1">
    <location>
        <begin position="16"/>
        <end position="43"/>
    </location>
</feature>
<dbReference type="EMBL" id="JABDTM020026102">
    <property type="protein sequence ID" value="KAH0812381.1"/>
    <property type="molecule type" value="Genomic_DNA"/>
</dbReference>
<dbReference type="InterPro" id="IPR036691">
    <property type="entry name" value="Endo/exonu/phosph_ase_sf"/>
</dbReference>
<name>A0A8J6HDU9_TENMO</name>
<dbReference type="GO" id="GO:0003824">
    <property type="term" value="F:catalytic activity"/>
    <property type="evidence" value="ECO:0007669"/>
    <property type="project" value="InterPro"/>
</dbReference>
<feature type="region of interest" description="Disordered" evidence="2">
    <location>
        <begin position="356"/>
        <end position="542"/>
    </location>
</feature>
<protein>
    <recommendedName>
        <fullName evidence="3">Pre-C2HC domain-containing protein</fullName>
    </recommendedName>
</protein>
<evidence type="ECO:0000256" key="1">
    <source>
        <dbReference type="SAM" id="Coils"/>
    </source>
</evidence>
<organism evidence="4 5">
    <name type="scientific">Tenebrio molitor</name>
    <name type="common">Yellow mealworm beetle</name>
    <dbReference type="NCBI Taxonomy" id="7067"/>
    <lineage>
        <taxon>Eukaryota</taxon>
        <taxon>Metazoa</taxon>
        <taxon>Ecdysozoa</taxon>
        <taxon>Arthropoda</taxon>
        <taxon>Hexapoda</taxon>
        <taxon>Insecta</taxon>
        <taxon>Pterygota</taxon>
        <taxon>Neoptera</taxon>
        <taxon>Endopterygota</taxon>
        <taxon>Coleoptera</taxon>
        <taxon>Polyphaga</taxon>
        <taxon>Cucujiformia</taxon>
        <taxon>Tenebrionidae</taxon>
        <taxon>Tenebrio</taxon>
    </lineage>
</organism>
<dbReference type="AlphaFoldDB" id="A0A8J6HDU9"/>
<keyword evidence="5" id="KW-1185">Reference proteome</keyword>
<feature type="region of interest" description="Disordered" evidence="2">
    <location>
        <begin position="59"/>
        <end position="149"/>
    </location>
</feature>
<sequence length="1053" mass="117671">MAAAGQTLVQLPQEDLQKLLEEVATLRQEVLFLREEREVHQQRLALSDARIHVLEEGQKVTDVSPPTSPPPAHPEQTEPSIEMEEEVESAMETPFTEVRDSQVWSQQGASISGGTQESQARQPPAPQAQPPRPAPTKPVAQQKPPAESKIPPVIIRDASKWPSISSGMKARHIAFTKAKPCVDGIRVNPGTSDDFRALTLLLEERNVPFHSFALPEAKTLRAVLRTVPVEIGLDDVQSDLVDQGLEPIKVSRMTSTRTKKPLPLVLVEVPKDKGQIFQLKTVCHLIISVERPHKKGTPSQCHKCQRFHHSQRHCHAQPKCVKCGESHESRACQKTRDAAAKCANCGGPHTASYRGCPRFPRGYLGRKTPREAPQNPPKNRTGDFLTSSSRFRRSRPPSWKCDKHHRNKYLSESPNFHQRTDTPVATNSDVSCEMEHHQVSSDESEAHSMATDSEFPTLQQAKKNKRRHRAHSPPEVTPAKQLHAGISTTRNSTTANKNREFSTTENSTPVPERRAAPNSKVSDAHKATAGSSPQPPTKPRIPPVIIRNTVRWTEISRKMAVKRVNFTKAKQCKMEFVSNRRALTTSGYHPVKVSRMVRTRGKKPMPLVLVEVPPSEKKIFDDLKAVLSLMVTVERPRKSVFPAQCHNCQRYHHSQRNCHAASRCVKCASEHLTASCTKEKETPAKCANCSGDHVASYRGCPNFTGPKRTFQKSPNTPKPPQTKAAQTPAPKPTQPTPAPGKGNSSFAAAASKGKADQTKGTFDAIMCGLISAINGSKNNTEAVQKLVTSFIPKLTALLLKHLDVILVSETKLRDHKRDPKIPGYQIYRRDRPSDHVAASPYTSRFIDGEFLAIVNDGLPVIAAGDFNAKNTSWHCRTTNANGRTLLEFASNNDATIVAPVEPTHHNTVNGLADILDIAITRNVRHQIRVTAVNELSKDHCPVHQHVGNEANEPVPQKYIPINKRPKPRPILNKIHEKRKVHRRYIQIRDLNKYREDEWIDICRSLDYRDGKSFWSRFQHITGQKKHSNHHVSHQNQILNTPQEKANCFAQILQ</sequence>
<reference evidence="4" key="2">
    <citation type="submission" date="2021-08" db="EMBL/GenBank/DDBJ databases">
        <authorList>
            <person name="Eriksson T."/>
        </authorList>
    </citation>
    <scope>NUCLEOTIDE SEQUENCE</scope>
    <source>
        <strain evidence="4">Stoneville</strain>
        <tissue evidence="4">Whole head</tissue>
    </source>
</reference>
<dbReference type="SUPFAM" id="SSF56219">
    <property type="entry name" value="DNase I-like"/>
    <property type="match status" value="1"/>
</dbReference>
<feature type="compositionally biased region" description="Pro residues" evidence="2">
    <location>
        <begin position="533"/>
        <end position="542"/>
    </location>
</feature>
<feature type="compositionally biased region" description="Low complexity" evidence="2">
    <location>
        <begin position="739"/>
        <end position="752"/>
    </location>
</feature>
<dbReference type="InterPro" id="IPR006579">
    <property type="entry name" value="Pre_C2HC_dom"/>
</dbReference>
<dbReference type="PANTHER" id="PTHR33273">
    <property type="entry name" value="DOMAIN-CONTAINING PROTEIN, PUTATIVE-RELATED"/>
    <property type="match status" value="1"/>
</dbReference>
<feature type="region of interest" description="Disordered" evidence="2">
    <location>
        <begin position="705"/>
        <end position="752"/>
    </location>
</feature>
<feature type="compositionally biased region" description="Pro residues" evidence="2">
    <location>
        <begin position="729"/>
        <end position="738"/>
    </location>
</feature>
<feature type="compositionally biased region" description="Polar residues" evidence="2">
    <location>
        <begin position="486"/>
        <end position="496"/>
    </location>
</feature>